<dbReference type="Pfam" id="PF17917">
    <property type="entry name" value="RT_RNaseH"/>
    <property type="match status" value="1"/>
</dbReference>
<keyword evidence="2" id="KW-0548">Nucleotidyltransferase</keyword>
<accession>A0A2P5FLA9</accession>
<dbReference type="CDD" id="cd09274">
    <property type="entry name" value="RNase_HI_RT_Ty3"/>
    <property type="match status" value="1"/>
</dbReference>
<evidence type="ECO:0000313" key="8">
    <source>
        <dbReference type="EMBL" id="PON98592.1"/>
    </source>
</evidence>
<dbReference type="SUPFAM" id="SSF56672">
    <property type="entry name" value="DNA/RNA polymerases"/>
    <property type="match status" value="1"/>
</dbReference>
<keyword evidence="1" id="KW-0808">Transferase</keyword>
<name>A0A2P5FLA9_TREOI</name>
<dbReference type="InParanoid" id="A0A2P5FLA9"/>
<organism evidence="8 9">
    <name type="scientific">Trema orientale</name>
    <name type="common">Charcoal tree</name>
    <name type="synonym">Celtis orientalis</name>
    <dbReference type="NCBI Taxonomy" id="63057"/>
    <lineage>
        <taxon>Eukaryota</taxon>
        <taxon>Viridiplantae</taxon>
        <taxon>Streptophyta</taxon>
        <taxon>Embryophyta</taxon>
        <taxon>Tracheophyta</taxon>
        <taxon>Spermatophyta</taxon>
        <taxon>Magnoliopsida</taxon>
        <taxon>eudicotyledons</taxon>
        <taxon>Gunneridae</taxon>
        <taxon>Pentapetalae</taxon>
        <taxon>rosids</taxon>
        <taxon>fabids</taxon>
        <taxon>Rosales</taxon>
        <taxon>Cannabaceae</taxon>
        <taxon>Trema</taxon>
    </lineage>
</organism>
<keyword evidence="6" id="KW-0695">RNA-directed DNA polymerase</keyword>
<dbReference type="STRING" id="63057.A0A2P5FLA9"/>
<comment type="caution">
    <text evidence="8">The sequence shown here is derived from an EMBL/GenBank/DDBJ whole genome shotgun (WGS) entry which is preliminary data.</text>
</comment>
<dbReference type="EMBL" id="JXTC01000023">
    <property type="protein sequence ID" value="PON98592.1"/>
    <property type="molecule type" value="Genomic_DNA"/>
</dbReference>
<dbReference type="PANTHER" id="PTHR34072:SF57">
    <property type="entry name" value="RNA-DIRECTED DNA POLYMERASE"/>
    <property type="match status" value="1"/>
</dbReference>
<evidence type="ECO:0000259" key="7">
    <source>
        <dbReference type="Pfam" id="PF17917"/>
    </source>
</evidence>
<reference evidence="9" key="1">
    <citation type="submission" date="2016-06" db="EMBL/GenBank/DDBJ databases">
        <title>Parallel loss of symbiosis genes in relatives of nitrogen-fixing non-legume Parasponia.</title>
        <authorList>
            <person name="Van Velzen R."/>
            <person name="Holmer R."/>
            <person name="Bu F."/>
            <person name="Rutten L."/>
            <person name="Van Zeijl A."/>
            <person name="Liu W."/>
            <person name="Santuari L."/>
            <person name="Cao Q."/>
            <person name="Sharma T."/>
            <person name="Shen D."/>
            <person name="Roswanjaya Y."/>
            <person name="Wardhani T."/>
            <person name="Kalhor M.S."/>
            <person name="Jansen J."/>
            <person name="Van den Hoogen J."/>
            <person name="Gungor B."/>
            <person name="Hartog M."/>
            <person name="Hontelez J."/>
            <person name="Verver J."/>
            <person name="Yang W.-C."/>
            <person name="Schijlen E."/>
            <person name="Repin R."/>
            <person name="Schilthuizen M."/>
            <person name="Schranz E."/>
            <person name="Heidstra R."/>
            <person name="Miyata K."/>
            <person name="Fedorova E."/>
            <person name="Kohlen W."/>
            <person name="Bisseling T."/>
            <person name="Smit S."/>
            <person name="Geurts R."/>
        </authorList>
    </citation>
    <scope>NUCLEOTIDE SEQUENCE [LARGE SCALE GENOMIC DNA]</scope>
    <source>
        <strain evidence="9">cv. RG33-2</strain>
    </source>
</reference>
<keyword evidence="4" id="KW-0255">Endonuclease</keyword>
<evidence type="ECO:0000256" key="3">
    <source>
        <dbReference type="ARBA" id="ARBA00022722"/>
    </source>
</evidence>
<dbReference type="PANTHER" id="PTHR34072">
    <property type="entry name" value="ENZYMATIC POLYPROTEIN-RELATED"/>
    <property type="match status" value="1"/>
</dbReference>
<evidence type="ECO:0000256" key="2">
    <source>
        <dbReference type="ARBA" id="ARBA00022695"/>
    </source>
</evidence>
<gene>
    <name evidence="8" type="ORF">TorRG33x02_054920</name>
</gene>
<dbReference type="InterPro" id="IPR041373">
    <property type="entry name" value="RT_RNaseH"/>
</dbReference>
<keyword evidence="9" id="KW-1185">Reference proteome</keyword>
<evidence type="ECO:0000256" key="4">
    <source>
        <dbReference type="ARBA" id="ARBA00022759"/>
    </source>
</evidence>
<evidence type="ECO:0000256" key="1">
    <source>
        <dbReference type="ARBA" id="ARBA00022679"/>
    </source>
</evidence>
<dbReference type="Proteomes" id="UP000237000">
    <property type="component" value="Unassembled WGS sequence"/>
</dbReference>
<feature type="domain" description="Reverse transcriptase RNase H-like" evidence="7">
    <location>
        <begin position="2"/>
        <end position="94"/>
    </location>
</feature>
<dbReference type="AlphaFoldDB" id="A0A2P5FLA9"/>
<dbReference type="GO" id="GO:0016787">
    <property type="term" value="F:hydrolase activity"/>
    <property type="evidence" value="ECO:0007669"/>
    <property type="project" value="UniProtKB-KW"/>
</dbReference>
<dbReference type="GO" id="GO:0003964">
    <property type="term" value="F:RNA-directed DNA polymerase activity"/>
    <property type="evidence" value="ECO:0007669"/>
    <property type="project" value="UniProtKB-KW"/>
</dbReference>
<sequence length="143" mass="16587">MCDTSDFVIGVVLGQKCDKNFRAIYYASKTLNDAQQTTPQPRKRCVVFACDKFWPYLIGTKVIVYIDHAAIRNLFAKKEAKSRLIRLILLLQEFDVEIRDKKRSENIVADHLSCLENTEEVDKKPIQEEFLDELILAIHTKLQ</sequence>
<dbReference type="InterPro" id="IPR043502">
    <property type="entry name" value="DNA/RNA_pol_sf"/>
</dbReference>
<keyword evidence="5" id="KW-0378">Hydrolase</keyword>
<evidence type="ECO:0000256" key="5">
    <source>
        <dbReference type="ARBA" id="ARBA00022801"/>
    </source>
</evidence>
<protein>
    <recommendedName>
        <fullName evidence="7">Reverse transcriptase RNase H-like domain-containing protein</fullName>
    </recommendedName>
</protein>
<proteinExistence type="predicted"/>
<evidence type="ECO:0000313" key="9">
    <source>
        <dbReference type="Proteomes" id="UP000237000"/>
    </source>
</evidence>
<evidence type="ECO:0000256" key="6">
    <source>
        <dbReference type="ARBA" id="ARBA00022918"/>
    </source>
</evidence>
<dbReference type="GO" id="GO:0004519">
    <property type="term" value="F:endonuclease activity"/>
    <property type="evidence" value="ECO:0007669"/>
    <property type="project" value="UniProtKB-KW"/>
</dbReference>
<keyword evidence="3" id="KW-0540">Nuclease</keyword>
<dbReference type="OrthoDB" id="1194521at2759"/>